<dbReference type="GO" id="GO:0016301">
    <property type="term" value="F:kinase activity"/>
    <property type="evidence" value="ECO:0007669"/>
    <property type="project" value="UniProtKB-KW"/>
</dbReference>
<evidence type="ECO:0000256" key="8">
    <source>
        <dbReference type="ARBA" id="ARBA00022741"/>
    </source>
</evidence>
<evidence type="ECO:0000256" key="1">
    <source>
        <dbReference type="ARBA" id="ARBA00000085"/>
    </source>
</evidence>
<comment type="caution">
    <text evidence="15">The sequence shown here is derived from an EMBL/GenBank/DDBJ whole genome shotgun (WGS) entry which is preliminary data.</text>
</comment>
<dbReference type="InterPro" id="IPR050398">
    <property type="entry name" value="HssS/ArlS-like"/>
</dbReference>
<keyword evidence="8" id="KW-0547">Nucleotide-binding</keyword>
<keyword evidence="13" id="KW-0472">Membrane</keyword>
<keyword evidence="9 15" id="KW-0418">Kinase</keyword>
<gene>
    <name evidence="15" type="ORF">P7D85_15775</name>
</gene>
<dbReference type="PANTHER" id="PTHR45528:SF1">
    <property type="entry name" value="SENSOR HISTIDINE KINASE CPXA"/>
    <property type="match status" value="1"/>
</dbReference>
<accession>A0ABU3F2W1</accession>
<dbReference type="SMART" id="SM00388">
    <property type="entry name" value="HisKA"/>
    <property type="match status" value="1"/>
</dbReference>
<evidence type="ECO:0000256" key="13">
    <source>
        <dbReference type="ARBA" id="ARBA00023136"/>
    </source>
</evidence>
<evidence type="ECO:0000256" key="12">
    <source>
        <dbReference type="ARBA" id="ARBA00023012"/>
    </source>
</evidence>
<keyword evidence="11" id="KW-1133">Transmembrane helix</keyword>
<evidence type="ECO:0000259" key="14">
    <source>
        <dbReference type="PROSITE" id="PS50109"/>
    </source>
</evidence>
<reference evidence="15 16" key="1">
    <citation type="submission" date="2023-03" db="EMBL/GenBank/DDBJ databases">
        <authorList>
            <person name="Shen W."/>
            <person name="Cai J."/>
        </authorList>
    </citation>
    <scope>NUCLEOTIDE SEQUENCE [LARGE SCALE GENOMIC DNA]</scope>
    <source>
        <strain evidence="15 16">D6-4</strain>
    </source>
</reference>
<dbReference type="PROSITE" id="PS50109">
    <property type="entry name" value="HIS_KIN"/>
    <property type="match status" value="1"/>
</dbReference>
<evidence type="ECO:0000256" key="4">
    <source>
        <dbReference type="ARBA" id="ARBA00022475"/>
    </source>
</evidence>
<evidence type="ECO:0000256" key="9">
    <source>
        <dbReference type="ARBA" id="ARBA00022777"/>
    </source>
</evidence>
<name>A0ABU3F2W1_9ENTE</name>
<keyword evidence="16" id="KW-1185">Reference proteome</keyword>
<evidence type="ECO:0000256" key="11">
    <source>
        <dbReference type="ARBA" id="ARBA00022989"/>
    </source>
</evidence>
<dbReference type="Gene3D" id="3.30.565.10">
    <property type="entry name" value="Histidine kinase-like ATPase, C-terminal domain"/>
    <property type="match status" value="1"/>
</dbReference>
<evidence type="ECO:0000313" key="16">
    <source>
        <dbReference type="Proteomes" id="UP001252875"/>
    </source>
</evidence>
<dbReference type="SUPFAM" id="SSF55874">
    <property type="entry name" value="ATPase domain of HSP90 chaperone/DNA topoisomerase II/histidine kinase"/>
    <property type="match status" value="1"/>
</dbReference>
<evidence type="ECO:0000256" key="7">
    <source>
        <dbReference type="ARBA" id="ARBA00022692"/>
    </source>
</evidence>
<dbReference type="PANTHER" id="PTHR45528">
    <property type="entry name" value="SENSOR HISTIDINE KINASE CPXA"/>
    <property type="match status" value="1"/>
</dbReference>
<dbReference type="EMBL" id="JARPYI010000010">
    <property type="protein sequence ID" value="MDT2601247.1"/>
    <property type="molecule type" value="Genomic_DNA"/>
</dbReference>
<evidence type="ECO:0000256" key="2">
    <source>
        <dbReference type="ARBA" id="ARBA00004651"/>
    </source>
</evidence>
<proteinExistence type="predicted"/>
<keyword evidence="7" id="KW-0812">Transmembrane</keyword>
<dbReference type="Proteomes" id="UP001252875">
    <property type="component" value="Unassembled WGS sequence"/>
</dbReference>
<evidence type="ECO:0000313" key="15">
    <source>
        <dbReference type="EMBL" id="MDT2601247.1"/>
    </source>
</evidence>
<dbReference type="CDD" id="cd00082">
    <property type="entry name" value="HisKA"/>
    <property type="match status" value="1"/>
</dbReference>
<keyword evidence="5" id="KW-0597">Phosphoprotein</keyword>
<dbReference type="InterPro" id="IPR005467">
    <property type="entry name" value="His_kinase_dom"/>
</dbReference>
<dbReference type="Gene3D" id="1.10.287.130">
    <property type="match status" value="1"/>
</dbReference>
<sequence>MLIYSLTVLFFTGVVLLFFFQTRKQHETELSTIEEVLDSVIKGDFPEGVSSYQEGQKSKLIFKVLRIAETNQLYQEAAARENSRVQELMVDAAHQMRTPITSMVMFTELMQNEHLSKSELQEFLTRLTFDSQRLSWLVEEFLYMSKFETESMKLTTVVQTIRTTIEQAILKSDEKMNTRNRFEVKGVDSELTHDIRWTSEAIGNVLENALKYAYEDSKIEIIVDRLISYTRITIKNHGKTIPREELPNIFSKYYRGSEYRNTIEGFGIGLYLTRLICEAQGGYVLAESRAEETTICLFLQN</sequence>
<dbReference type="SMART" id="SM00387">
    <property type="entry name" value="HATPase_c"/>
    <property type="match status" value="1"/>
</dbReference>
<dbReference type="InterPro" id="IPR036890">
    <property type="entry name" value="HATPase_C_sf"/>
</dbReference>
<dbReference type="Pfam" id="PF02518">
    <property type="entry name" value="HATPase_c"/>
    <property type="match status" value="1"/>
</dbReference>
<dbReference type="RefSeq" id="WP_311823194.1">
    <property type="nucleotide sequence ID" value="NZ_JARPYF010000009.1"/>
</dbReference>
<feature type="domain" description="Histidine kinase" evidence="14">
    <location>
        <begin position="91"/>
        <end position="301"/>
    </location>
</feature>
<dbReference type="EC" id="2.7.13.3" evidence="3"/>
<keyword evidence="6" id="KW-0808">Transferase</keyword>
<keyword evidence="4" id="KW-1003">Cell membrane</keyword>
<evidence type="ECO:0000256" key="5">
    <source>
        <dbReference type="ARBA" id="ARBA00022553"/>
    </source>
</evidence>
<dbReference type="Pfam" id="PF00512">
    <property type="entry name" value="HisKA"/>
    <property type="match status" value="1"/>
</dbReference>
<dbReference type="SUPFAM" id="SSF47384">
    <property type="entry name" value="Homodimeric domain of signal transducing histidine kinase"/>
    <property type="match status" value="1"/>
</dbReference>
<dbReference type="InterPro" id="IPR036097">
    <property type="entry name" value="HisK_dim/P_sf"/>
</dbReference>
<keyword evidence="12" id="KW-0902">Two-component regulatory system</keyword>
<comment type="subcellular location">
    <subcellularLocation>
        <location evidence="2">Cell membrane</location>
        <topology evidence="2">Multi-pass membrane protein</topology>
    </subcellularLocation>
</comment>
<keyword evidence="10" id="KW-0067">ATP-binding</keyword>
<evidence type="ECO:0000256" key="10">
    <source>
        <dbReference type="ARBA" id="ARBA00022840"/>
    </source>
</evidence>
<evidence type="ECO:0000256" key="6">
    <source>
        <dbReference type="ARBA" id="ARBA00022679"/>
    </source>
</evidence>
<protein>
    <recommendedName>
        <fullName evidence="3">histidine kinase</fullName>
        <ecNumber evidence="3">2.7.13.3</ecNumber>
    </recommendedName>
</protein>
<evidence type="ECO:0000256" key="3">
    <source>
        <dbReference type="ARBA" id="ARBA00012438"/>
    </source>
</evidence>
<comment type="catalytic activity">
    <reaction evidence="1">
        <text>ATP + protein L-histidine = ADP + protein N-phospho-L-histidine.</text>
        <dbReference type="EC" id="2.7.13.3"/>
    </reaction>
</comment>
<organism evidence="15 16">
    <name type="scientific">Enterococcus hulanensis</name>
    <dbReference type="NCBI Taxonomy" id="2559929"/>
    <lineage>
        <taxon>Bacteria</taxon>
        <taxon>Bacillati</taxon>
        <taxon>Bacillota</taxon>
        <taxon>Bacilli</taxon>
        <taxon>Lactobacillales</taxon>
        <taxon>Enterococcaceae</taxon>
        <taxon>Enterococcus</taxon>
    </lineage>
</organism>
<dbReference type="InterPro" id="IPR003594">
    <property type="entry name" value="HATPase_dom"/>
</dbReference>
<dbReference type="InterPro" id="IPR003661">
    <property type="entry name" value="HisK_dim/P_dom"/>
</dbReference>